<feature type="compositionally biased region" description="Low complexity" evidence="1">
    <location>
        <begin position="1"/>
        <end position="21"/>
    </location>
</feature>
<evidence type="ECO:0000256" key="1">
    <source>
        <dbReference type="SAM" id="MobiDB-lite"/>
    </source>
</evidence>
<evidence type="ECO:0000256" key="2">
    <source>
        <dbReference type="SAM" id="Phobius"/>
    </source>
</evidence>
<keyword evidence="2" id="KW-0472">Membrane</keyword>
<dbReference type="EMBL" id="QGNW01001658">
    <property type="protein sequence ID" value="RVW34056.1"/>
    <property type="molecule type" value="Genomic_DNA"/>
</dbReference>
<dbReference type="Proteomes" id="UP000288805">
    <property type="component" value="Unassembled WGS sequence"/>
</dbReference>
<proteinExistence type="predicted"/>
<evidence type="ECO:0000313" key="4">
    <source>
        <dbReference type="Proteomes" id="UP000288805"/>
    </source>
</evidence>
<evidence type="ECO:0000313" key="3">
    <source>
        <dbReference type="EMBL" id="RVW34056.1"/>
    </source>
</evidence>
<dbReference type="PANTHER" id="PTHR35713:SF1">
    <property type="entry name" value="ARGININE_SERINE-RICH-LIKE SPLICING FACTOR"/>
    <property type="match status" value="1"/>
</dbReference>
<name>A0A438DF77_VITVI</name>
<feature type="transmembrane region" description="Helical" evidence="2">
    <location>
        <begin position="68"/>
        <end position="93"/>
    </location>
</feature>
<dbReference type="AlphaFoldDB" id="A0A438DF77"/>
<dbReference type="PANTHER" id="PTHR35713">
    <property type="entry name" value="ARGININE/SERINE-RICH-LIKE SPLICING FACTOR"/>
    <property type="match status" value="1"/>
</dbReference>
<gene>
    <name evidence="3" type="ORF">CK203_099342</name>
</gene>
<accession>A0A438DF77</accession>
<organism evidence="3 4">
    <name type="scientific">Vitis vinifera</name>
    <name type="common">Grape</name>
    <dbReference type="NCBI Taxonomy" id="29760"/>
    <lineage>
        <taxon>Eukaryota</taxon>
        <taxon>Viridiplantae</taxon>
        <taxon>Streptophyta</taxon>
        <taxon>Embryophyta</taxon>
        <taxon>Tracheophyta</taxon>
        <taxon>Spermatophyta</taxon>
        <taxon>Magnoliopsida</taxon>
        <taxon>eudicotyledons</taxon>
        <taxon>Gunneridae</taxon>
        <taxon>Pentapetalae</taxon>
        <taxon>rosids</taxon>
        <taxon>Vitales</taxon>
        <taxon>Vitaceae</taxon>
        <taxon>Viteae</taxon>
        <taxon>Vitis</taxon>
    </lineage>
</organism>
<protein>
    <submittedName>
        <fullName evidence="3">Uncharacterized protein</fullName>
    </submittedName>
</protein>
<comment type="caution">
    <text evidence="3">The sequence shown here is derived from an EMBL/GenBank/DDBJ whole genome shotgun (WGS) entry which is preliminary data.</text>
</comment>
<feature type="region of interest" description="Disordered" evidence="1">
    <location>
        <begin position="1"/>
        <end position="36"/>
    </location>
</feature>
<keyword evidence="2" id="KW-0812">Transmembrane</keyword>
<reference evidence="3 4" key="1">
    <citation type="journal article" date="2018" name="PLoS Genet.">
        <title>Population sequencing reveals clonal diversity and ancestral inbreeding in the grapevine cultivar Chardonnay.</title>
        <authorList>
            <person name="Roach M.J."/>
            <person name="Johnson D.L."/>
            <person name="Bohlmann J."/>
            <person name="van Vuuren H.J."/>
            <person name="Jones S.J."/>
            <person name="Pretorius I.S."/>
            <person name="Schmidt S.A."/>
            <person name="Borneman A.R."/>
        </authorList>
    </citation>
    <scope>NUCLEOTIDE SEQUENCE [LARGE SCALE GENOMIC DNA]</scope>
    <source>
        <strain evidence="4">cv. Chardonnay</strain>
        <tissue evidence="3">Leaf</tissue>
    </source>
</reference>
<sequence length="98" mass="11121">MASLSLSLSSPFTLSSSTTNLRQRSRRRISTTLRPPAISHNSWRHRHIICMAPEEEKMTRRSPLDFPIVSLLLHLFLLGSIQALVYALINYCLATEKA</sequence>
<keyword evidence="2" id="KW-1133">Transmembrane helix</keyword>